<dbReference type="SUPFAM" id="SSF51215">
    <property type="entry name" value="Regulatory protein AraC"/>
    <property type="match status" value="1"/>
</dbReference>
<accession>A0A437QE23</accession>
<keyword evidence="2" id="KW-0238">DNA-binding</keyword>
<dbReference type="SMART" id="SM00342">
    <property type="entry name" value="HTH_ARAC"/>
    <property type="match status" value="1"/>
</dbReference>
<keyword evidence="1" id="KW-0805">Transcription regulation</keyword>
<dbReference type="InterPro" id="IPR050204">
    <property type="entry name" value="AraC_XylS_family_regulators"/>
</dbReference>
<evidence type="ECO:0000256" key="1">
    <source>
        <dbReference type="ARBA" id="ARBA00023015"/>
    </source>
</evidence>
<organism evidence="6 7">
    <name type="scientific">Neptunomonas marina</name>
    <dbReference type="NCBI Taxonomy" id="1815562"/>
    <lineage>
        <taxon>Bacteria</taxon>
        <taxon>Pseudomonadati</taxon>
        <taxon>Pseudomonadota</taxon>
        <taxon>Gammaproteobacteria</taxon>
        <taxon>Oceanospirillales</taxon>
        <taxon>Oceanospirillaceae</taxon>
        <taxon>Neptunomonas</taxon>
    </lineage>
</organism>
<dbReference type="InterPro" id="IPR032783">
    <property type="entry name" value="AraC_lig"/>
</dbReference>
<gene>
    <name evidence="6" type="ORF">EOE65_03560</name>
</gene>
<dbReference type="GO" id="GO:0043565">
    <property type="term" value="F:sequence-specific DNA binding"/>
    <property type="evidence" value="ECO:0007669"/>
    <property type="project" value="InterPro"/>
</dbReference>
<evidence type="ECO:0000259" key="5">
    <source>
        <dbReference type="PROSITE" id="PS01124"/>
    </source>
</evidence>
<dbReference type="InterPro" id="IPR009057">
    <property type="entry name" value="Homeodomain-like_sf"/>
</dbReference>
<proteinExistence type="predicted"/>
<dbReference type="EMBL" id="SACQ01000001">
    <property type="protein sequence ID" value="RVU32746.1"/>
    <property type="molecule type" value="Genomic_DNA"/>
</dbReference>
<sequence>MFRSIFMHTDALSDILKWLRLKAEVYLHTDFQGCWAVDTSGSRSVPFHLVHSGRSWLHLQDEAPRLLSAGDLVIFPHDAQHYLSSESHCPNAELVDQTMAQLGAPAQGEVTGLTCGHFMFENKADWPLLDSLPAVIVLELSDTSRLGNTRALLQLLIAELEEQGAGASLAVDYLAHVLFIHILRSQLEKGLPSGLLKALFSPQVGKALTLIHADIAKPWTLASLASAVGMSRAVFAAEFKSLTGKTAIAYLSEWRMLTAAELLQTTDLTLFDISERCGYQSEAAFRKAFKHVTGKTPGEVRRAAD</sequence>
<dbReference type="Gene3D" id="1.10.10.60">
    <property type="entry name" value="Homeodomain-like"/>
    <property type="match status" value="2"/>
</dbReference>
<dbReference type="Pfam" id="PF12852">
    <property type="entry name" value="Cupin_6"/>
    <property type="match status" value="1"/>
</dbReference>
<evidence type="ECO:0000256" key="3">
    <source>
        <dbReference type="ARBA" id="ARBA00023159"/>
    </source>
</evidence>
<dbReference type="PROSITE" id="PS01124">
    <property type="entry name" value="HTH_ARAC_FAMILY_2"/>
    <property type="match status" value="1"/>
</dbReference>
<feature type="domain" description="HTH araC/xylS-type" evidence="5">
    <location>
        <begin position="205"/>
        <end position="303"/>
    </location>
</feature>
<dbReference type="Pfam" id="PF12833">
    <property type="entry name" value="HTH_18"/>
    <property type="match status" value="1"/>
</dbReference>
<keyword evidence="3" id="KW-0010">Activator</keyword>
<reference evidence="6 7" key="1">
    <citation type="submission" date="2019-01" db="EMBL/GenBank/DDBJ databases">
        <authorList>
            <person name="Chen W.-M."/>
        </authorList>
    </citation>
    <scope>NUCLEOTIDE SEQUENCE [LARGE SCALE GENOMIC DNA]</scope>
    <source>
        <strain evidence="6 7">HPM-16</strain>
    </source>
</reference>
<keyword evidence="7" id="KW-1185">Reference proteome</keyword>
<evidence type="ECO:0000313" key="6">
    <source>
        <dbReference type="EMBL" id="RVU32746.1"/>
    </source>
</evidence>
<dbReference type="PANTHER" id="PTHR46796">
    <property type="entry name" value="HTH-TYPE TRANSCRIPTIONAL ACTIVATOR RHAS-RELATED"/>
    <property type="match status" value="1"/>
</dbReference>
<dbReference type="PROSITE" id="PS00041">
    <property type="entry name" value="HTH_ARAC_FAMILY_1"/>
    <property type="match status" value="1"/>
</dbReference>
<name>A0A437QE23_9GAMM</name>
<evidence type="ECO:0000313" key="7">
    <source>
        <dbReference type="Proteomes" id="UP000282818"/>
    </source>
</evidence>
<comment type="caution">
    <text evidence="6">The sequence shown here is derived from an EMBL/GenBank/DDBJ whole genome shotgun (WGS) entry which is preliminary data.</text>
</comment>
<dbReference type="Proteomes" id="UP000282818">
    <property type="component" value="Unassembled WGS sequence"/>
</dbReference>
<keyword evidence="4" id="KW-0804">Transcription</keyword>
<evidence type="ECO:0000256" key="4">
    <source>
        <dbReference type="ARBA" id="ARBA00023163"/>
    </source>
</evidence>
<dbReference type="AlphaFoldDB" id="A0A437QE23"/>
<dbReference type="SUPFAM" id="SSF46689">
    <property type="entry name" value="Homeodomain-like"/>
    <property type="match status" value="2"/>
</dbReference>
<dbReference type="InterPro" id="IPR037923">
    <property type="entry name" value="HTH-like"/>
</dbReference>
<dbReference type="InterPro" id="IPR018062">
    <property type="entry name" value="HTH_AraC-typ_CS"/>
</dbReference>
<dbReference type="PANTHER" id="PTHR46796:SF7">
    <property type="entry name" value="ARAC FAMILY TRANSCRIPTIONAL REGULATOR"/>
    <property type="match status" value="1"/>
</dbReference>
<protein>
    <submittedName>
        <fullName evidence="6">AraC family transcriptional regulator</fullName>
    </submittedName>
</protein>
<evidence type="ECO:0000256" key="2">
    <source>
        <dbReference type="ARBA" id="ARBA00023125"/>
    </source>
</evidence>
<dbReference type="GO" id="GO:0003700">
    <property type="term" value="F:DNA-binding transcription factor activity"/>
    <property type="evidence" value="ECO:0007669"/>
    <property type="project" value="InterPro"/>
</dbReference>
<dbReference type="InterPro" id="IPR018060">
    <property type="entry name" value="HTH_AraC"/>
</dbReference>